<gene>
    <name evidence="1" type="ORF">Adt_21274</name>
</gene>
<keyword evidence="2" id="KW-1185">Reference proteome</keyword>
<organism evidence="1 2">
    <name type="scientific">Abeliophyllum distichum</name>
    <dbReference type="NCBI Taxonomy" id="126358"/>
    <lineage>
        <taxon>Eukaryota</taxon>
        <taxon>Viridiplantae</taxon>
        <taxon>Streptophyta</taxon>
        <taxon>Embryophyta</taxon>
        <taxon>Tracheophyta</taxon>
        <taxon>Spermatophyta</taxon>
        <taxon>Magnoliopsida</taxon>
        <taxon>eudicotyledons</taxon>
        <taxon>Gunneridae</taxon>
        <taxon>Pentapetalae</taxon>
        <taxon>asterids</taxon>
        <taxon>lamiids</taxon>
        <taxon>Lamiales</taxon>
        <taxon>Oleaceae</taxon>
        <taxon>Forsythieae</taxon>
        <taxon>Abeliophyllum</taxon>
    </lineage>
</organism>
<name>A0ABD1SZ81_9LAMI</name>
<accession>A0ABD1SZ81</accession>
<reference evidence="2" key="1">
    <citation type="submission" date="2024-07" db="EMBL/GenBank/DDBJ databases">
        <title>Two chromosome-level genome assemblies of Korean endemic species Abeliophyllum distichum and Forsythia ovata (Oleaceae).</title>
        <authorList>
            <person name="Jang H."/>
        </authorList>
    </citation>
    <scope>NUCLEOTIDE SEQUENCE [LARGE SCALE GENOMIC DNA]</scope>
</reference>
<comment type="caution">
    <text evidence="1">The sequence shown here is derived from an EMBL/GenBank/DDBJ whole genome shotgun (WGS) entry which is preliminary data.</text>
</comment>
<dbReference type="EMBL" id="JBFOLK010000006">
    <property type="protein sequence ID" value="KAL2505653.1"/>
    <property type="molecule type" value="Genomic_DNA"/>
</dbReference>
<evidence type="ECO:0000313" key="1">
    <source>
        <dbReference type="EMBL" id="KAL2505653.1"/>
    </source>
</evidence>
<sequence>MAGCYFSKISVFKIRGEKVVDEKETILPRLSIPSTTSIVVSTILSIVEVAGNILSSLPTLSAASVLATVVLLMVGTIGGDSSSLLPEASIKSSKIFNIKIKEKGLP</sequence>
<evidence type="ECO:0000313" key="2">
    <source>
        <dbReference type="Proteomes" id="UP001604336"/>
    </source>
</evidence>
<proteinExistence type="predicted"/>
<protein>
    <submittedName>
        <fullName evidence="1">Uncharacterized protein</fullName>
    </submittedName>
</protein>
<dbReference type="Proteomes" id="UP001604336">
    <property type="component" value="Unassembled WGS sequence"/>
</dbReference>
<dbReference type="AlphaFoldDB" id="A0ABD1SZ81"/>